<dbReference type="EMBL" id="KZ821223">
    <property type="protein sequence ID" value="PYH47865.1"/>
    <property type="molecule type" value="Genomic_DNA"/>
</dbReference>
<reference evidence="2 3" key="1">
    <citation type="submission" date="2016-12" db="EMBL/GenBank/DDBJ databases">
        <title>The genomes of Aspergillus section Nigri reveals drivers in fungal speciation.</title>
        <authorList>
            <consortium name="DOE Joint Genome Institute"/>
            <person name="Vesth T.C."/>
            <person name="Nybo J."/>
            <person name="Theobald S."/>
            <person name="Brandl J."/>
            <person name="Frisvad J.C."/>
            <person name="Nielsen K.F."/>
            <person name="Lyhne E.K."/>
            <person name="Kogle M.E."/>
            <person name="Kuo A."/>
            <person name="Riley R."/>
            <person name="Clum A."/>
            <person name="Nolan M."/>
            <person name="Lipzen A."/>
            <person name="Salamov A."/>
            <person name="Henrissat B."/>
            <person name="Wiebenga A."/>
            <person name="De Vries R.P."/>
            <person name="Grigoriev I.V."/>
            <person name="Mortensen U.H."/>
            <person name="Andersen M.R."/>
            <person name="Baker S.E."/>
        </authorList>
    </citation>
    <scope>NUCLEOTIDE SEQUENCE [LARGE SCALE GENOMIC DNA]</scope>
    <source>
        <strain evidence="2 3">JOP 1030-1</strain>
    </source>
</reference>
<dbReference type="GeneID" id="37072243"/>
<sequence>MGPWAFFPFFFSFSPSFWWFESGSIVVGLSARKCRRCGKERAFGNWLPLSVPEPGWVSSLRAGSFSGSGVLLCWFWGVFVVLLSYLCAGLQIQLHSFIAG</sequence>
<proteinExistence type="predicted"/>
<evidence type="ECO:0000313" key="3">
    <source>
        <dbReference type="Proteomes" id="UP000248349"/>
    </source>
</evidence>
<accession>A0A318ZMG0</accession>
<feature type="transmembrane region" description="Helical" evidence="1">
    <location>
        <begin position="6"/>
        <end position="31"/>
    </location>
</feature>
<dbReference type="Proteomes" id="UP000248349">
    <property type="component" value="Unassembled WGS sequence"/>
</dbReference>
<keyword evidence="1" id="KW-0472">Membrane</keyword>
<dbReference type="AlphaFoldDB" id="A0A318ZMG0"/>
<feature type="transmembrane region" description="Helical" evidence="1">
    <location>
        <begin position="69"/>
        <end position="92"/>
    </location>
</feature>
<gene>
    <name evidence="2" type="ORF">BP01DRAFT_199413</name>
</gene>
<evidence type="ECO:0000256" key="1">
    <source>
        <dbReference type="SAM" id="Phobius"/>
    </source>
</evidence>
<keyword evidence="1" id="KW-0812">Transmembrane</keyword>
<organism evidence="2 3">
    <name type="scientific">Aspergillus saccharolyticus JOP 1030-1</name>
    <dbReference type="NCBI Taxonomy" id="1450539"/>
    <lineage>
        <taxon>Eukaryota</taxon>
        <taxon>Fungi</taxon>
        <taxon>Dikarya</taxon>
        <taxon>Ascomycota</taxon>
        <taxon>Pezizomycotina</taxon>
        <taxon>Eurotiomycetes</taxon>
        <taxon>Eurotiomycetidae</taxon>
        <taxon>Eurotiales</taxon>
        <taxon>Aspergillaceae</taxon>
        <taxon>Aspergillus</taxon>
        <taxon>Aspergillus subgen. Circumdati</taxon>
    </lineage>
</organism>
<keyword evidence="3" id="KW-1185">Reference proteome</keyword>
<keyword evidence="1" id="KW-1133">Transmembrane helix</keyword>
<protein>
    <submittedName>
        <fullName evidence="2">Uncharacterized protein</fullName>
    </submittedName>
</protein>
<dbReference type="RefSeq" id="XP_025433847.1">
    <property type="nucleotide sequence ID" value="XM_025571015.1"/>
</dbReference>
<evidence type="ECO:0000313" key="2">
    <source>
        <dbReference type="EMBL" id="PYH47865.1"/>
    </source>
</evidence>
<name>A0A318ZMG0_9EURO</name>